<evidence type="ECO:0000256" key="7">
    <source>
        <dbReference type="ARBA" id="ARBA00022801"/>
    </source>
</evidence>
<name>A0A8H7TCJ3_9HELO</name>
<evidence type="ECO:0000256" key="9">
    <source>
        <dbReference type="ARBA" id="ARBA00023180"/>
    </source>
</evidence>
<comment type="catalytic activity">
    <reaction evidence="1">
        <text>Random endo-hydrolysis of N-acetyl-beta-D-glucosaminide (1-&gt;4)-beta-linkages in chitin and chitodextrins.</text>
        <dbReference type="EC" id="3.2.1.14"/>
    </reaction>
</comment>
<dbReference type="GO" id="GO:0098552">
    <property type="term" value="C:side of membrane"/>
    <property type="evidence" value="ECO:0007669"/>
    <property type="project" value="UniProtKB-KW"/>
</dbReference>
<comment type="similarity">
    <text evidence="13">Belongs to the glycosyl hydrolase 16 family. CRH1 subfamily.</text>
</comment>
<keyword evidence="7 14" id="KW-0378">Hydrolase</keyword>
<dbReference type="GO" id="GO:0009277">
    <property type="term" value="C:fungal-type cell wall"/>
    <property type="evidence" value="ECO:0007669"/>
    <property type="project" value="TreeGrafter"/>
</dbReference>
<dbReference type="PANTHER" id="PTHR10963:SF27">
    <property type="entry name" value="GLYCOSIDASE-RELATED"/>
    <property type="match status" value="1"/>
</dbReference>
<evidence type="ECO:0000256" key="15">
    <source>
        <dbReference type="PIRSR" id="PIRSR037299-1"/>
    </source>
</evidence>
<dbReference type="PROSITE" id="PS51762">
    <property type="entry name" value="GH16_2"/>
    <property type="match status" value="1"/>
</dbReference>
<keyword evidence="21" id="KW-1185">Reference proteome</keyword>
<dbReference type="EC" id="3.2.-.-" evidence="14"/>
<reference evidence="20" key="1">
    <citation type="submission" date="2021-02" db="EMBL/GenBank/DDBJ databases">
        <title>Genome sequence Cadophora malorum strain M34.</title>
        <authorList>
            <person name="Stefanovic E."/>
            <person name="Vu D."/>
            <person name="Scully C."/>
            <person name="Dijksterhuis J."/>
            <person name="Roader J."/>
            <person name="Houbraken J."/>
        </authorList>
    </citation>
    <scope>NUCLEOTIDE SEQUENCE</scope>
    <source>
        <strain evidence="20">M34</strain>
    </source>
</reference>
<evidence type="ECO:0000256" key="1">
    <source>
        <dbReference type="ARBA" id="ARBA00000822"/>
    </source>
</evidence>
<proteinExistence type="inferred from homology"/>
<evidence type="ECO:0000256" key="11">
    <source>
        <dbReference type="ARBA" id="ARBA00023295"/>
    </source>
</evidence>
<dbReference type="PIRSF" id="PIRSF037299">
    <property type="entry name" value="Glycosidase_CRH1_prd"/>
    <property type="match status" value="1"/>
</dbReference>
<protein>
    <recommendedName>
        <fullName evidence="14">Crh-like protein</fullName>
        <ecNumber evidence="14">3.2.-.-</ecNumber>
    </recommendedName>
</protein>
<dbReference type="Proteomes" id="UP000664132">
    <property type="component" value="Unassembled WGS sequence"/>
</dbReference>
<organism evidence="20 21">
    <name type="scientific">Cadophora malorum</name>
    <dbReference type="NCBI Taxonomy" id="108018"/>
    <lineage>
        <taxon>Eukaryota</taxon>
        <taxon>Fungi</taxon>
        <taxon>Dikarya</taxon>
        <taxon>Ascomycota</taxon>
        <taxon>Pezizomycotina</taxon>
        <taxon>Leotiomycetes</taxon>
        <taxon>Helotiales</taxon>
        <taxon>Ploettnerulaceae</taxon>
        <taxon>Cadophora</taxon>
    </lineage>
</organism>
<evidence type="ECO:0000256" key="14">
    <source>
        <dbReference type="PIRNR" id="PIRNR037299"/>
    </source>
</evidence>
<keyword evidence="8 14" id="KW-0472">Membrane</keyword>
<comment type="subcellular location">
    <subcellularLocation>
        <location evidence="2">Membrane</location>
        <topology evidence="2">Lipid-anchor</topology>
        <topology evidence="2">GPI-anchor</topology>
    </subcellularLocation>
</comment>
<keyword evidence="12" id="KW-0961">Cell wall biogenesis/degradation</keyword>
<dbReference type="CDD" id="cd02183">
    <property type="entry name" value="GH16_fungal_CRH1_transglycosylase"/>
    <property type="match status" value="1"/>
</dbReference>
<feature type="chain" id="PRO_5034447673" description="Crh-like protein" evidence="18">
    <location>
        <begin position="22"/>
        <end position="403"/>
    </location>
</feature>
<dbReference type="GO" id="GO:0016757">
    <property type="term" value="F:glycosyltransferase activity"/>
    <property type="evidence" value="ECO:0007669"/>
    <property type="project" value="UniProtKB-KW"/>
</dbReference>
<evidence type="ECO:0000256" key="17">
    <source>
        <dbReference type="SAM" id="MobiDB-lite"/>
    </source>
</evidence>
<dbReference type="InterPro" id="IPR013320">
    <property type="entry name" value="ConA-like_dom_sf"/>
</dbReference>
<keyword evidence="16" id="KW-1015">Disulfide bond</keyword>
<evidence type="ECO:0000256" key="2">
    <source>
        <dbReference type="ARBA" id="ARBA00004589"/>
    </source>
</evidence>
<feature type="compositionally biased region" description="Low complexity" evidence="17">
    <location>
        <begin position="311"/>
        <end position="367"/>
    </location>
</feature>
<evidence type="ECO:0000256" key="16">
    <source>
        <dbReference type="PIRSR" id="PIRSR037299-2"/>
    </source>
</evidence>
<gene>
    <name evidence="20" type="ORF">IFR04_007792</name>
</gene>
<keyword evidence="5" id="KW-0808">Transferase</keyword>
<feature type="compositionally biased region" description="Low complexity" evidence="17">
    <location>
        <begin position="285"/>
        <end position="303"/>
    </location>
</feature>
<feature type="disulfide bond" evidence="16">
    <location>
        <begin position="27"/>
        <end position="34"/>
    </location>
</feature>
<keyword evidence="3" id="KW-0336">GPI-anchor</keyword>
<evidence type="ECO:0000313" key="21">
    <source>
        <dbReference type="Proteomes" id="UP000664132"/>
    </source>
</evidence>
<dbReference type="PANTHER" id="PTHR10963">
    <property type="entry name" value="GLYCOSYL HYDROLASE-RELATED"/>
    <property type="match status" value="1"/>
</dbReference>
<dbReference type="Gene3D" id="2.60.120.200">
    <property type="match status" value="1"/>
</dbReference>
<feature type="active site" description="Nucleophile" evidence="15">
    <location>
        <position position="119"/>
    </location>
</feature>
<evidence type="ECO:0000256" key="10">
    <source>
        <dbReference type="ARBA" id="ARBA00023288"/>
    </source>
</evidence>
<dbReference type="InterPro" id="IPR017168">
    <property type="entry name" value="CHR-like"/>
</dbReference>
<keyword evidence="10" id="KW-0449">Lipoprotein</keyword>
<evidence type="ECO:0000256" key="6">
    <source>
        <dbReference type="ARBA" id="ARBA00022729"/>
    </source>
</evidence>
<evidence type="ECO:0000313" key="20">
    <source>
        <dbReference type="EMBL" id="KAG4419100.1"/>
    </source>
</evidence>
<keyword evidence="6 18" id="KW-0732">Signal</keyword>
<dbReference type="AlphaFoldDB" id="A0A8H7TCJ3"/>
<accession>A0A8H7TCJ3</accession>
<evidence type="ECO:0000256" key="12">
    <source>
        <dbReference type="ARBA" id="ARBA00023316"/>
    </source>
</evidence>
<evidence type="ECO:0000256" key="8">
    <source>
        <dbReference type="ARBA" id="ARBA00023136"/>
    </source>
</evidence>
<dbReference type="Pfam" id="PF00722">
    <property type="entry name" value="Glyco_hydro_16"/>
    <property type="match status" value="1"/>
</dbReference>
<dbReference type="OrthoDB" id="4781at2759"/>
<keyword evidence="4" id="KW-0328">Glycosyltransferase</keyword>
<dbReference type="EMBL" id="JAFJYH010000113">
    <property type="protein sequence ID" value="KAG4419100.1"/>
    <property type="molecule type" value="Genomic_DNA"/>
</dbReference>
<feature type="active site" description="Proton donor" evidence="15">
    <location>
        <position position="123"/>
    </location>
</feature>
<comment type="caution">
    <text evidence="20">The sequence shown here is derived from an EMBL/GenBank/DDBJ whole genome shotgun (WGS) entry which is preliminary data.</text>
</comment>
<feature type="region of interest" description="Disordered" evidence="17">
    <location>
        <begin position="274"/>
        <end position="367"/>
    </location>
</feature>
<evidence type="ECO:0000256" key="18">
    <source>
        <dbReference type="SAM" id="SignalP"/>
    </source>
</evidence>
<evidence type="ECO:0000259" key="19">
    <source>
        <dbReference type="PROSITE" id="PS51762"/>
    </source>
</evidence>
<dbReference type="GO" id="GO:0031505">
    <property type="term" value="P:fungal-type cell wall organization"/>
    <property type="evidence" value="ECO:0007669"/>
    <property type="project" value="TreeGrafter"/>
</dbReference>
<evidence type="ECO:0000256" key="5">
    <source>
        <dbReference type="ARBA" id="ARBA00022679"/>
    </source>
</evidence>
<dbReference type="InterPro" id="IPR000757">
    <property type="entry name" value="Beta-glucanase-like"/>
</dbReference>
<feature type="signal peptide" evidence="18">
    <location>
        <begin position="1"/>
        <end position="21"/>
    </location>
</feature>
<dbReference type="InterPro" id="IPR050546">
    <property type="entry name" value="Glycosyl_Hydrlase_16"/>
</dbReference>
<keyword evidence="9" id="KW-0325">Glycoprotein</keyword>
<dbReference type="GO" id="GO:0005975">
    <property type="term" value="P:carbohydrate metabolic process"/>
    <property type="evidence" value="ECO:0007669"/>
    <property type="project" value="InterPro"/>
</dbReference>
<dbReference type="SUPFAM" id="SSF49899">
    <property type="entry name" value="Concanavalin A-like lectins/glucanases"/>
    <property type="match status" value="1"/>
</dbReference>
<keyword evidence="11" id="KW-0326">Glycosidase</keyword>
<evidence type="ECO:0000256" key="3">
    <source>
        <dbReference type="ARBA" id="ARBA00022622"/>
    </source>
</evidence>
<evidence type="ECO:0000256" key="13">
    <source>
        <dbReference type="ARBA" id="ARBA00038074"/>
    </source>
</evidence>
<evidence type="ECO:0000256" key="4">
    <source>
        <dbReference type="ARBA" id="ARBA00022676"/>
    </source>
</evidence>
<dbReference type="GO" id="GO:0008843">
    <property type="term" value="F:endochitinase activity"/>
    <property type="evidence" value="ECO:0007669"/>
    <property type="project" value="UniProtKB-EC"/>
</dbReference>
<sequence length="403" mass="41573">MRSSVLSATAVVLAGLNLVHAQTFTDCDPTKKTCPANPGLGTTLVTDFTKESSDWTEADGTTLKYGSNGAEFTISKKTDAPTIGVNKYIFFGKVSVTMKASPGTGVVSSFILESQDLDEIDFEWVGGDTAHVQTNFFGKGNTTTYDRGATHPVSGPMDQFITYSLDWTKESIKFYIGDSLVRTLAYDDPKTLNGFNYPQTPMRVKMGSWVGCADAAAAADEKTKWTCEWAGGPLDTSSSHTMYVKSVSIEDYGCGGDYSYSDLTGSYQSIKSTGTCDGKADEDTTSSSKTSSATASSTSVSTKPGGVLIETSSGASSKTVSGTASGTAASATTSATGTGSAATTLSTATPASSTGTGTAASATTSSPATITANAASSMKPKHKYGVLDMGVMALGLGLGYLVM</sequence>
<feature type="domain" description="GH16" evidence="19">
    <location>
        <begin position="5"/>
        <end position="238"/>
    </location>
</feature>